<comment type="caution">
    <text evidence="2">The sequence shown here is derived from an EMBL/GenBank/DDBJ whole genome shotgun (WGS) entry which is preliminary data.</text>
</comment>
<evidence type="ECO:0000256" key="1">
    <source>
        <dbReference type="SAM" id="SignalP"/>
    </source>
</evidence>
<keyword evidence="1" id="KW-0732">Signal</keyword>
<protein>
    <recommendedName>
        <fullName evidence="4">Ferritin-like domain-containing protein</fullName>
    </recommendedName>
</protein>
<gene>
    <name evidence="2" type="ORF">U1T56_16775</name>
</gene>
<reference evidence="2 3" key="1">
    <citation type="submission" date="2024-01" db="EMBL/GenBank/DDBJ databases">
        <title>Multi-omics insights into the function and evolution of sodium benzoate biodegradation pathways in Benzoatithermus flavus gen. nov., sp. nov. from hot spring.</title>
        <authorList>
            <person name="Hu C.-J."/>
            <person name="Li W.-J."/>
        </authorList>
    </citation>
    <scope>NUCLEOTIDE SEQUENCE [LARGE SCALE GENOMIC DNA]</scope>
    <source>
        <strain evidence="2 3">SYSU G07066</strain>
    </source>
</reference>
<dbReference type="EMBL" id="JBBLZC010000018">
    <property type="protein sequence ID" value="MEK0084809.1"/>
    <property type="molecule type" value="Genomic_DNA"/>
</dbReference>
<proteinExistence type="predicted"/>
<name>A0ABU8XWS0_9PROT</name>
<evidence type="ECO:0000313" key="2">
    <source>
        <dbReference type="EMBL" id="MEK0084809.1"/>
    </source>
</evidence>
<dbReference type="RefSeq" id="WP_418160661.1">
    <property type="nucleotide sequence ID" value="NZ_JBBLZC010000018.1"/>
</dbReference>
<keyword evidence="3" id="KW-1185">Reference proteome</keyword>
<organism evidence="2 3">
    <name type="scientific">Benzoatithermus flavus</name>
    <dbReference type="NCBI Taxonomy" id="3108223"/>
    <lineage>
        <taxon>Bacteria</taxon>
        <taxon>Pseudomonadati</taxon>
        <taxon>Pseudomonadota</taxon>
        <taxon>Alphaproteobacteria</taxon>
        <taxon>Geminicoccales</taxon>
        <taxon>Geminicoccaceae</taxon>
        <taxon>Benzoatithermus</taxon>
    </lineage>
</organism>
<evidence type="ECO:0008006" key="4">
    <source>
        <dbReference type="Google" id="ProtNLM"/>
    </source>
</evidence>
<dbReference type="InterPro" id="IPR006311">
    <property type="entry name" value="TAT_signal"/>
</dbReference>
<feature type="signal peptide" evidence="1">
    <location>
        <begin position="1"/>
        <end position="40"/>
    </location>
</feature>
<sequence length="347" mass="37493">MKDLTARTTAAGSTARRRRVLGLAGLAATGLMALPGASQAAEEVVRSGHPTRRDIAILRFLAAAELVETDLWQQYAELAVGNPAYREALEAIDDDLPVYTVDITEDELSHAEFINAFLRSVGAEPVNLDPFRTIEPPRVQGLRPTRRLTNLTALTIDTSYYTRYQSMRNPDFGATFPQIATIRDQPAIPTADGLSDRILAGIARVAAFHFPSIEVAGTSLYDQFVPFVANRDVLRIVSSIYATEAIHYAIFRDSLTGVSAFRSGDGKLIVPDLTEGGHGSAHVMPKRCDFLDRRFPTCSVIRPSSQEKAGAQAVARGLTASNLFKGQSPAFFRALSSLARAADGGAA</sequence>
<dbReference type="Proteomes" id="UP001375743">
    <property type="component" value="Unassembled WGS sequence"/>
</dbReference>
<dbReference type="PROSITE" id="PS51318">
    <property type="entry name" value="TAT"/>
    <property type="match status" value="1"/>
</dbReference>
<evidence type="ECO:0000313" key="3">
    <source>
        <dbReference type="Proteomes" id="UP001375743"/>
    </source>
</evidence>
<accession>A0ABU8XWS0</accession>
<feature type="chain" id="PRO_5046198584" description="Ferritin-like domain-containing protein" evidence="1">
    <location>
        <begin position="41"/>
        <end position="347"/>
    </location>
</feature>